<comment type="caution">
    <text evidence="1">The sequence shown here is derived from an EMBL/GenBank/DDBJ whole genome shotgun (WGS) entry which is preliminary data.</text>
</comment>
<dbReference type="InterPro" id="IPR036583">
    <property type="entry name" value="23S_rRNA_IVS_sf"/>
</dbReference>
<gene>
    <name evidence="1" type="ORF">A3C19_01885</name>
</gene>
<proteinExistence type="predicted"/>
<dbReference type="PANTHER" id="PTHR38471:SF2">
    <property type="entry name" value="FOUR HELIX BUNDLE PROTEIN"/>
    <property type="match status" value="1"/>
</dbReference>
<evidence type="ECO:0000313" key="2">
    <source>
        <dbReference type="Proteomes" id="UP000178532"/>
    </source>
</evidence>
<protein>
    <submittedName>
        <fullName evidence="1">Four helix bundle protein</fullName>
    </submittedName>
</protein>
<dbReference type="PANTHER" id="PTHR38471">
    <property type="entry name" value="FOUR HELIX BUNDLE PROTEIN"/>
    <property type="match status" value="1"/>
</dbReference>
<accession>A0A1F6DJA0</accession>
<dbReference type="Gene3D" id="1.20.1440.60">
    <property type="entry name" value="23S rRNA-intervening sequence"/>
    <property type="match status" value="1"/>
</dbReference>
<reference evidence="1 2" key="1">
    <citation type="journal article" date="2016" name="Nat. Commun.">
        <title>Thousands of microbial genomes shed light on interconnected biogeochemical processes in an aquifer system.</title>
        <authorList>
            <person name="Anantharaman K."/>
            <person name="Brown C.T."/>
            <person name="Hug L.A."/>
            <person name="Sharon I."/>
            <person name="Castelle C.J."/>
            <person name="Probst A.J."/>
            <person name="Thomas B.C."/>
            <person name="Singh A."/>
            <person name="Wilkins M.J."/>
            <person name="Karaoz U."/>
            <person name="Brodie E.L."/>
            <person name="Williams K.H."/>
            <person name="Hubbard S.S."/>
            <person name="Banfield J.F."/>
        </authorList>
    </citation>
    <scope>NUCLEOTIDE SEQUENCE [LARGE SCALE GENOMIC DNA]</scope>
</reference>
<dbReference type="Proteomes" id="UP000178532">
    <property type="component" value="Unassembled WGS sequence"/>
</dbReference>
<organism evidence="1 2">
    <name type="scientific">Candidatus Kaiserbacteria bacterium RIFCSPHIGHO2_02_FULL_54_22</name>
    <dbReference type="NCBI Taxonomy" id="1798495"/>
    <lineage>
        <taxon>Bacteria</taxon>
        <taxon>Candidatus Kaiseribacteriota</taxon>
    </lineage>
</organism>
<dbReference type="InterPro" id="IPR012657">
    <property type="entry name" value="23S_rRNA-intervening_sequence"/>
</dbReference>
<evidence type="ECO:0000313" key="1">
    <source>
        <dbReference type="EMBL" id="OGG61485.1"/>
    </source>
</evidence>
<dbReference type="EMBL" id="MFLI01000020">
    <property type="protein sequence ID" value="OGG61485.1"/>
    <property type="molecule type" value="Genomic_DNA"/>
</dbReference>
<sequence length="122" mass="14078">MTKTEKKNGYDLEDRTLKFAGDVRAFVRELPRSIANREDSSQVVRSSGSVGANYIEANEALSKKDFLMRIKISRKEAKETAYWLKLIDTGDKTSLDERRNALHQEARELMFILSSIMRKFES</sequence>
<dbReference type="NCBIfam" id="TIGR02436">
    <property type="entry name" value="four helix bundle protein"/>
    <property type="match status" value="1"/>
</dbReference>
<dbReference type="Pfam" id="PF05635">
    <property type="entry name" value="23S_rRNA_IVP"/>
    <property type="match status" value="1"/>
</dbReference>
<dbReference type="STRING" id="1798495.A3C19_01885"/>
<dbReference type="AlphaFoldDB" id="A0A1F6DJA0"/>
<dbReference type="PIRSF" id="PIRSF035652">
    <property type="entry name" value="CHP02436"/>
    <property type="match status" value="1"/>
</dbReference>
<dbReference type="SUPFAM" id="SSF158446">
    <property type="entry name" value="IVS-encoded protein-like"/>
    <property type="match status" value="1"/>
</dbReference>
<name>A0A1F6DJA0_9BACT</name>